<reference evidence="2 3" key="1">
    <citation type="journal article" date="2019" name="PLoS ONE">
        <title>Comparative genome analysis indicates high evolutionary potential of pathogenicity genes in Colletotrichum tanaceti.</title>
        <authorList>
            <person name="Lelwala R.V."/>
            <person name="Korhonen P.K."/>
            <person name="Young N.D."/>
            <person name="Scott J.B."/>
            <person name="Ades P.A."/>
            <person name="Gasser R.B."/>
            <person name="Taylor P.W.J."/>
        </authorList>
    </citation>
    <scope>NUCLEOTIDE SEQUENCE [LARGE SCALE GENOMIC DNA]</scope>
    <source>
        <strain evidence="2">BRIP57314</strain>
    </source>
</reference>
<name>A0A4U6XII0_9PEZI</name>
<dbReference type="AlphaFoldDB" id="A0A4U6XII0"/>
<feature type="region of interest" description="Disordered" evidence="1">
    <location>
        <begin position="98"/>
        <end position="141"/>
    </location>
</feature>
<comment type="caution">
    <text evidence="2">The sequence shown here is derived from an EMBL/GenBank/DDBJ whole genome shotgun (WGS) entry which is preliminary data.</text>
</comment>
<proteinExistence type="predicted"/>
<sequence length="575" mass="61398">MTRVDALGLQRHERVRRVPLPRADPEPAGRDADLLAERRRRHRRARDALVLGARGDRGARDVERLDLAAEVGPQRLHLNAGDAQALGDVGPRAREDVGLGPGPGQVRRHGRRVEEPHGHLDERARRRLDELPGDVGRPRRLGDDDVLRRRAGDEVGARALHRGVHLVGAVRGRLDDGLDHGQPRGDPALPVLVRQPDAARLGEEHDGLAERDGAVADLGVARRLLQHDVVGARGPRDVGAPAQAAALHGGGDGVGEHGLGHVPDGAVDVGVLHGRELAVLRVHPLRAGAVGTRRAVLVAVDADVRREARDEPLDVAGLLPRELGVVAVRVQVGRQVPLEVGHAVRVVPRQHHDVDPVEERGGPGGVGVQLAQQREEGLVARRLVAVDAALHPDAHLAGAAGVGVGCEPVVDGAVRGREVDVGDRAALFGLEVGVVVGHPLVARRERAEEVVCASFLVSYWARGSRKRVGRRLPDSTSLTQSRLVRRAAGAVGKGAGHALRARERGREQLDALNVREIGGDGFAVADDLGPVVRVSELRRRETCSEQAQSCYLLESHCRDRCGLGSGFSTGSSMKR</sequence>
<accession>A0A4U6XII0</accession>
<organism evidence="2 3">
    <name type="scientific">Colletotrichum tanaceti</name>
    <dbReference type="NCBI Taxonomy" id="1306861"/>
    <lineage>
        <taxon>Eukaryota</taxon>
        <taxon>Fungi</taxon>
        <taxon>Dikarya</taxon>
        <taxon>Ascomycota</taxon>
        <taxon>Pezizomycotina</taxon>
        <taxon>Sordariomycetes</taxon>
        <taxon>Hypocreomycetidae</taxon>
        <taxon>Glomerellales</taxon>
        <taxon>Glomerellaceae</taxon>
        <taxon>Colletotrichum</taxon>
        <taxon>Colletotrichum destructivum species complex</taxon>
    </lineage>
</organism>
<evidence type="ECO:0000313" key="2">
    <source>
        <dbReference type="EMBL" id="TKW55778.1"/>
    </source>
</evidence>
<keyword evidence="3" id="KW-1185">Reference proteome</keyword>
<dbReference type="EMBL" id="PJEX01000086">
    <property type="protein sequence ID" value="TKW55778.1"/>
    <property type="molecule type" value="Genomic_DNA"/>
</dbReference>
<feature type="region of interest" description="Disordered" evidence="1">
    <location>
        <begin position="18"/>
        <end position="37"/>
    </location>
</feature>
<feature type="compositionally biased region" description="Basic and acidic residues" evidence="1">
    <location>
        <begin position="23"/>
        <end position="37"/>
    </location>
</feature>
<evidence type="ECO:0000256" key="1">
    <source>
        <dbReference type="SAM" id="MobiDB-lite"/>
    </source>
</evidence>
<protein>
    <submittedName>
        <fullName evidence="2">Uncharacterized protein</fullName>
    </submittedName>
</protein>
<gene>
    <name evidence="2" type="ORF">CTA1_4268</name>
</gene>
<evidence type="ECO:0000313" key="3">
    <source>
        <dbReference type="Proteomes" id="UP000310108"/>
    </source>
</evidence>
<feature type="compositionally biased region" description="Basic and acidic residues" evidence="1">
    <location>
        <begin position="112"/>
        <end position="141"/>
    </location>
</feature>
<dbReference type="Proteomes" id="UP000310108">
    <property type="component" value="Unassembled WGS sequence"/>
</dbReference>